<feature type="region of interest" description="Disordered" evidence="1">
    <location>
        <begin position="128"/>
        <end position="147"/>
    </location>
</feature>
<protein>
    <submittedName>
        <fullName evidence="2">Uncharacterized protein</fullName>
    </submittedName>
</protein>
<comment type="caution">
    <text evidence="2">The sequence shown here is derived from an EMBL/GenBank/DDBJ whole genome shotgun (WGS) entry which is preliminary data.</text>
</comment>
<gene>
    <name evidence="2" type="ORF">EVAR_73827_1</name>
</gene>
<sequence length="147" mass="16862">MRWRDIETLTPNGCENMENNIADELARNGMTLEEKNKHLWTPFSVLEDIGLSFEDKKKEDGYLSIRAIFPEILRPRLDLVRTRVLLNLPRTHLRMAVTGITGHYILGNTRRLGLPYNDSLQKLPQRGRGRNYIASPSFLSSPRGPSC</sequence>
<dbReference type="EMBL" id="BGZK01004152">
    <property type="protein sequence ID" value="GBP07227.1"/>
    <property type="molecule type" value="Genomic_DNA"/>
</dbReference>
<name>A0A4C1T165_EUMVA</name>
<evidence type="ECO:0000256" key="1">
    <source>
        <dbReference type="SAM" id="MobiDB-lite"/>
    </source>
</evidence>
<keyword evidence="3" id="KW-1185">Reference proteome</keyword>
<dbReference type="OrthoDB" id="5419617at2759"/>
<evidence type="ECO:0000313" key="2">
    <source>
        <dbReference type="EMBL" id="GBP07227.1"/>
    </source>
</evidence>
<dbReference type="Proteomes" id="UP000299102">
    <property type="component" value="Unassembled WGS sequence"/>
</dbReference>
<accession>A0A4C1T165</accession>
<organism evidence="2 3">
    <name type="scientific">Eumeta variegata</name>
    <name type="common">Bagworm moth</name>
    <name type="synonym">Eumeta japonica</name>
    <dbReference type="NCBI Taxonomy" id="151549"/>
    <lineage>
        <taxon>Eukaryota</taxon>
        <taxon>Metazoa</taxon>
        <taxon>Ecdysozoa</taxon>
        <taxon>Arthropoda</taxon>
        <taxon>Hexapoda</taxon>
        <taxon>Insecta</taxon>
        <taxon>Pterygota</taxon>
        <taxon>Neoptera</taxon>
        <taxon>Endopterygota</taxon>
        <taxon>Lepidoptera</taxon>
        <taxon>Glossata</taxon>
        <taxon>Ditrysia</taxon>
        <taxon>Tineoidea</taxon>
        <taxon>Psychidae</taxon>
        <taxon>Oiketicinae</taxon>
        <taxon>Eumeta</taxon>
    </lineage>
</organism>
<proteinExistence type="predicted"/>
<dbReference type="AlphaFoldDB" id="A0A4C1T165"/>
<reference evidence="2 3" key="1">
    <citation type="journal article" date="2019" name="Commun. Biol.">
        <title>The bagworm genome reveals a unique fibroin gene that provides high tensile strength.</title>
        <authorList>
            <person name="Kono N."/>
            <person name="Nakamura H."/>
            <person name="Ohtoshi R."/>
            <person name="Tomita M."/>
            <person name="Numata K."/>
            <person name="Arakawa K."/>
        </authorList>
    </citation>
    <scope>NUCLEOTIDE SEQUENCE [LARGE SCALE GENOMIC DNA]</scope>
</reference>
<evidence type="ECO:0000313" key="3">
    <source>
        <dbReference type="Proteomes" id="UP000299102"/>
    </source>
</evidence>